<organism evidence="2 3">
    <name type="scientific">Aromatoleum anaerobium</name>
    <dbReference type="NCBI Taxonomy" id="182180"/>
    <lineage>
        <taxon>Bacteria</taxon>
        <taxon>Pseudomonadati</taxon>
        <taxon>Pseudomonadota</taxon>
        <taxon>Betaproteobacteria</taxon>
        <taxon>Rhodocyclales</taxon>
        <taxon>Rhodocyclaceae</taxon>
        <taxon>Aromatoleum</taxon>
    </lineage>
</organism>
<evidence type="ECO:0000313" key="3">
    <source>
        <dbReference type="Proteomes" id="UP000615989"/>
    </source>
</evidence>
<protein>
    <submittedName>
        <fullName evidence="2">Uncharacterized protein</fullName>
    </submittedName>
</protein>
<proteinExistence type="predicted"/>
<gene>
    <name evidence="2" type="ORF">GO606_13520</name>
</gene>
<evidence type="ECO:0000256" key="1">
    <source>
        <dbReference type="SAM" id="MobiDB-lite"/>
    </source>
</evidence>
<dbReference type="EMBL" id="WTVG01000040">
    <property type="protein sequence ID" value="NMG25720.1"/>
    <property type="molecule type" value="Genomic_DNA"/>
</dbReference>
<keyword evidence="3" id="KW-1185">Reference proteome</keyword>
<feature type="region of interest" description="Disordered" evidence="1">
    <location>
        <begin position="51"/>
        <end position="89"/>
    </location>
</feature>
<accession>A0ABX1PMC1</accession>
<comment type="caution">
    <text evidence="2">The sequence shown here is derived from an EMBL/GenBank/DDBJ whole genome shotgun (WGS) entry which is preliminary data.</text>
</comment>
<dbReference type="RefSeq" id="WP_169119068.1">
    <property type="nucleotide sequence ID" value="NZ_WTVG02000038.1"/>
</dbReference>
<sequence length="89" mass="9756">MCFFDSPVGRCEAVRELVLLDETQQECACEHSCPPGFDCPLKGIFTEQSGVTDPASLPCRRAPPPRSPKVRGTRLGDEAQPRSEAFVFS</sequence>
<evidence type="ECO:0000313" key="2">
    <source>
        <dbReference type="EMBL" id="NMG25720.1"/>
    </source>
</evidence>
<name>A0ABX1PMC1_9RHOO</name>
<dbReference type="Proteomes" id="UP000615989">
    <property type="component" value="Unassembled WGS sequence"/>
</dbReference>
<reference evidence="2" key="1">
    <citation type="submission" date="2019-12" db="EMBL/GenBank/DDBJ databases">
        <title>Comparative genomics gives insights into the taxonomy of the Azoarcus-Aromatoleum group and reveals separate origins of nif in the plant-associated Azoarcus and non-plant-associated Aromatoleum sub-groups.</title>
        <authorList>
            <person name="Lafos M."/>
            <person name="Maluk M."/>
            <person name="Batista M."/>
            <person name="Junghare M."/>
            <person name="Carmona M."/>
            <person name="Faoro H."/>
            <person name="Cruz L.M."/>
            <person name="Battistoni F."/>
            <person name="De Souza E."/>
            <person name="Pedrosa F."/>
            <person name="Chen W.-M."/>
            <person name="Poole P.S."/>
            <person name="Dixon R.A."/>
            <person name="James E.K."/>
        </authorList>
    </citation>
    <scope>NUCLEOTIDE SEQUENCE</scope>
    <source>
        <strain evidence="2">LuFRes1</strain>
    </source>
</reference>